<name>A0ABV9RHM9_9PSEU</name>
<evidence type="ECO:0000313" key="2">
    <source>
        <dbReference type="Proteomes" id="UP001595909"/>
    </source>
</evidence>
<reference evidence="2" key="1">
    <citation type="journal article" date="2019" name="Int. J. Syst. Evol. Microbiol.">
        <title>The Global Catalogue of Microorganisms (GCM) 10K type strain sequencing project: providing services to taxonomists for standard genome sequencing and annotation.</title>
        <authorList>
            <consortium name="The Broad Institute Genomics Platform"/>
            <consortium name="The Broad Institute Genome Sequencing Center for Infectious Disease"/>
            <person name="Wu L."/>
            <person name="Ma J."/>
        </authorList>
    </citation>
    <scope>NUCLEOTIDE SEQUENCE [LARGE SCALE GENOMIC DNA]</scope>
    <source>
        <strain evidence="2">CCUG 50347</strain>
    </source>
</reference>
<accession>A0ABV9RHM9</accession>
<keyword evidence="2" id="KW-1185">Reference proteome</keyword>
<evidence type="ECO:0000313" key="1">
    <source>
        <dbReference type="EMBL" id="MFC4833711.1"/>
    </source>
</evidence>
<organism evidence="1 2">
    <name type="scientific">Actinomycetospora chibensis</name>
    <dbReference type="NCBI Taxonomy" id="663606"/>
    <lineage>
        <taxon>Bacteria</taxon>
        <taxon>Bacillati</taxon>
        <taxon>Actinomycetota</taxon>
        <taxon>Actinomycetes</taxon>
        <taxon>Pseudonocardiales</taxon>
        <taxon>Pseudonocardiaceae</taxon>
        <taxon>Actinomycetospora</taxon>
    </lineage>
</organism>
<dbReference type="Proteomes" id="UP001595909">
    <property type="component" value="Unassembled WGS sequence"/>
</dbReference>
<proteinExistence type="predicted"/>
<comment type="caution">
    <text evidence="1">The sequence shown here is derived from an EMBL/GenBank/DDBJ whole genome shotgun (WGS) entry which is preliminary data.</text>
</comment>
<dbReference type="EMBL" id="JBHSIM010000032">
    <property type="protein sequence ID" value="MFC4833711.1"/>
    <property type="molecule type" value="Genomic_DNA"/>
</dbReference>
<gene>
    <name evidence="1" type="ORF">ACFPEL_14955</name>
</gene>
<protein>
    <submittedName>
        <fullName evidence="1">Uncharacterized protein</fullName>
    </submittedName>
</protein>
<dbReference type="RefSeq" id="WP_274191742.1">
    <property type="nucleotide sequence ID" value="NZ_BAABHN010000032.1"/>
</dbReference>
<sequence length="87" mass="8966">MDDDEVSADECDRIAMRSDLSNAELRPYLMSIGCHDAADGLLVGGAHDADTDATDGDPGEAALDSCTEQTGMTREECIADAAAGNAS</sequence>